<dbReference type="EMBL" id="AK372600">
    <property type="protein sequence ID" value="BAK03798.1"/>
    <property type="molecule type" value="mRNA"/>
</dbReference>
<name>F2E8X6_HORVV</name>
<feature type="region of interest" description="Disordered" evidence="1">
    <location>
        <begin position="94"/>
        <end position="123"/>
    </location>
</feature>
<protein>
    <submittedName>
        <fullName evidence="2">Predicted protein</fullName>
    </submittedName>
</protein>
<evidence type="ECO:0000256" key="1">
    <source>
        <dbReference type="SAM" id="MobiDB-lite"/>
    </source>
</evidence>
<organism evidence="2">
    <name type="scientific">Hordeum vulgare subsp. vulgare</name>
    <name type="common">Domesticated barley</name>
    <dbReference type="NCBI Taxonomy" id="112509"/>
    <lineage>
        <taxon>Eukaryota</taxon>
        <taxon>Viridiplantae</taxon>
        <taxon>Streptophyta</taxon>
        <taxon>Embryophyta</taxon>
        <taxon>Tracheophyta</taxon>
        <taxon>Spermatophyta</taxon>
        <taxon>Magnoliopsida</taxon>
        <taxon>Liliopsida</taxon>
        <taxon>Poales</taxon>
        <taxon>Poaceae</taxon>
        <taxon>BOP clade</taxon>
        <taxon>Pooideae</taxon>
        <taxon>Triticodae</taxon>
        <taxon>Triticeae</taxon>
        <taxon>Hordeinae</taxon>
        <taxon>Hordeum</taxon>
    </lineage>
</organism>
<dbReference type="ExpressionAtlas" id="F2E8X6">
    <property type="expression patterns" value="baseline"/>
</dbReference>
<feature type="compositionally biased region" description="Polar residues" evidence="1">
    <location>
        <begin position="95"/>
        <end position="105"/>
    </location>
</feature>
<dbReference type="AlphaFoldDB" id="F2E8X6"/>
<dbReference type="Gene3D" id="2.40.30.10">
    <property type="entry name" value="Translation factors"/>
    <property type="match status" value="1"/>
</dbReference>
<evidence type="ECO:0000313" key="2">
    <source>
        <dbReference type="EMBL" id="BAK03798.1"/>
    </source>
</evidence>
<sequence length="123" mass="13079">MEAPSPRAGMATVRAAGRQEVQQRITAGNERVVTNKFRPKEPYVGKCLLNIKITDDYAQAGRGTWSSPSASLPTARTRTASSIASSALCRFHRASSASSTPTAKGSSAPIPCNRASRPRKAYA</sequence>
<proteinExistence type="evidence at transcript level"/>
<reference evidence="2" key="1">
    <citation type="journal article" date="2011" name="Plant Physiol.">
        <title>Comprehensive sequence analysis of 24,783 barley full-length cDNAs derived from 12 clone libraries.</title>
        <authorList>
            <person name="Matsumoto T."/>
            <person name="Tanaka T."/>
            <person name="Sakai H."/>
            <person name="Amano N."/>
            <person name="Kanamori H."/>
            <person name="Kurita K."/>
            <person name="Kikuta A."/>
            <person name="Kamiya K."/>
            <person name="Yamamoto M."/>
            <person name="Ikawa H."/>
            <person name="Fujii N."/>
            <person name="Hori K."/>
            <person name="Itoh T."/>
            <person name="Sato K."/>
        </authorList>
    </citation>
    <scope>NUCLEOTIDE SEQUENCE</scope>
    <source>
        <tissue evidence="2">Flower</tissue>
    </source>
</reference>
<accession>F2E8X6</accession>